<organism evidence="1 2">
    <name type="scientific">Allokutzneria multivorans</name>
    <dbReference type="NCBI Taxonomy" id="1142134"/>
    <lineage>
        <taxon>Bacteria</taxon>
        <taxon>Bacillati</taxon>
        <taxon>Actinomycetota</taxon>
        <taxon>Actinomycetes</taxon>
        <taxon>Pseudonocardiales</taxon>
        <taxon>Pseudonocardiaceae</taxon>
        <taxon>Allokutzneria</taxon>
    </lineage>
</organism>
<name>A0ABP7RB26_9PSEU</name>
<dbReference type="RefSeq" id="WP_344871741.1">
    <property type="nucleotide sequence ID" value="NZ_BAABAL010000005.1"/>
</dbReference>
<sequence>MAGKRDPSVVVAIWATVAAIGGALITTGGGLLSGLLSAGPATPKTVVSTVIQTETVTVQAPAGSTTKPPAGAPVGKGLSLRELPAQGTRVFTYSPQTVAGVRYETVLGAPANPNNYRRESYIAPADKGTFRAVIGLVDGAPPDSTGTFVVTDSKNRKVEKTVLAGKTETIESVVGKGQRFSISVLSHTGENTLAWVNPVLDE</sequence>
<accession>A0ABP7RB26</accession>
<protein>
    <submittedName>
        <fullName evidence="1">Uncharacterized protein</fullName>
    </submittedName>
</protein>
<dbReference type="Proteomes" id="UP001501747">
    <property type="component" value="Unassembled WGS sequence"/>
</dbReference>
<dbReference type="EMBL" id="BAABAL010000005">
    <property type="protein sequence ID" value="GAA3995076.1"/>
    <property type="molecule type" value="Genomic_DNA"/>
</dbReference>
<gene>
    <name evidence="1" type="ORF">GCM10022247_13570</name>
</gene>
<evidence type="ECO:0000313" key="2">
    <source>
        <dbReference type="Proteomes" id="UP001501747"/>
    </source>
</evidence>
<evidence type="ECO:0000313" key="1">
    <source>
        <dbReference type="EMBL" id="GAA3995076.1"/>
    </source>
</evidence>
<keyword evidence="2" id="KW-1185">Reference proteome</keyword>
<proteinExistence type="predicted"/>
<comment type="caution">
    <text evidence="1">The sequence shown here is derived from an EMBL/GenBank/DDBJ whole genome shotgun (WGS) entry which is preliminary data.</text>
</comment>
<reference evidence="2" key="1">
    <citation type="journal article" date="2019" name="Int. J. Syst. Evol. Microbiol.">
        <title>The Global Catalogue of Microorganisms (GCM) 10K type strain sequencing project: providing services to taxonomists for standard genome sequencing and annotation.</title>
        <authorList>
            <consortium name="The Broad Institute Genomics Platform"/>
            <consortium name="The Broad Institute Genome Sequencing Center for Infectious Disease"/>
            <person name="Wu L."/>
            <person name="Ma J."/>
        </authorList>
    </citation>
    <scope>NUCLEOTIDE SEQUENCE [LARGE SCALE GENOMIC DNA]</scope>
    <source>
        <strain evidence="2">JCM 17342</strain>
    </source>
</reference>